<name>K7R866_THEOS</name>
<evidence type="ECO:0008006" key="4">
    <source>
        <dbReference type="Google" id="ProtNLM"/>
    </source>
</evidence>
<dbReference type="HOGENOM" id="CLU_548501_0_0_0"/>
<dbReference type="PROSITE" id="PS51257">
    <property type="entry name" value="PROKAR_LIPOPROTEIN"/>
    <property type="match status" value="1"/>
</dbReference>
<keyword evidence="1" id="KW-0732">Signal</keyword>
<dbReference type="AlphaFoldDB" id="K7R866"/>
<feature type="signal peptide" evidence="1">
    <location>
        <begin position="1"/>
        <end position="25"/>
    </location>
</feature>
<evidence type="ECO:0000313" key="3">
    <source>
        <dbReference type="Proteomes" id="UP000000211"/>
    </source>
</evidence>
<accession>K7R866</accession>
<proteinExistence type="predicted"/>
<reference evidence="2 3" key="1">
    <citation type="journal article" date="2013" name="Genome Announc.">
        <title>Whole Genome Sequencing of Thermus oshimai JL-2 and Thermus thermophilus JL-18, Incomplete Denitrifiers from the United States Great Basin.</title>
        <authorList>
            <person name="Murugapiran S.K."/>
            <person name="Huntemann M."/>
            <person name="Wei C.L."/>
            <person name="Han J."/>
            <person name="Detter J.C."/>
            <person name="Han C.S."/>
            <person name="Erkkila T.H."/>
            <person name="Teshima H."/>
            <person name="Chen A."/>
            <person name="Kyrpides N."/>
            <person name="Mavrommatis K."/>
            <person name="Markowitz V."/>
            <person name="Szeto E."/>
            <person name="Ivanova N."/>
            <person name="Pagani I."/>
            <person name="Lam J."/>
            <person name="McDonald A.I."/>
            <person name="Dodsworth J.A."/>
            <person name="Pati A."/>
            <person name="Goodwin L."/>
            <person name="Peters L."/>
            <person name="Pitluck S."/>
            <person name="Woyke T."/>
            <person name="Hedlund B.P."/>
        </authorList>
    </citation>
    <scope>NUCLEOTIDE SEQUENCE</scope>
    <source>
        <strain evidence="2 3">JL-2</strain>
        <plasmid evidence="2">pTHEOS01</plasmid>
    </source>
</reference>
<keyword evidence="2" id="KW-0614">Plasmid</keyword>
<dbReference type="EMBL" id="CP003250">
    <property type="protein sequence ID" value="AFV77234.1"/>
    <property type="molecule type" value="Genomic_DNA"/>
</dbReference>
<organism evidence="2 3">
    <name type="scientific">Thermus oshimai JL-2</name>
    <dbReference type="NCBI Taxonomy" id="751945"/>
    <lineage>
        <taxon>Bacteria</taxon>
        <taxon>Thermotogati</taxon>
        <taxon>Deinococcota</taxon>
        <taxon>Deinococci</taxon>
        <taxon>Thermales</taxon>
        <taxon>Thermaceae</taxon>
        <taxon>Thermus</taxon>
    </lineage>
</organism>
<evidence type="ECO:0000313" key="2">
    <source>
        <dbReference type="EMBL" id="AFV77234.1"/>
    </source>
</evidence>
<sequence>MHKTFGILASGLALLLAACTPPSSSNGGGNGTNPPSEIFAVLYEANGTKALAMASDGTYLYVAGFRQGNYAEGLQDVLVWKLNEHGEVLAKRVIGSELMPGGSPYVVHVNDRAYALALDGDYLYVAGYLAGCDDSNQDTCGGYPFVAKLRKDDLEFVQGFGGNDTIFNQPGLTILDQVEPYERSYAYTVTADENHLYVGGFGNVSSSASKGFLAVLDKSTGQEQTRLVLGGNQDGAVTHVEAVLRGNEAVDIAFGSTLYIAGHTNIPFDCAGNPSGPVESHTFGFLIRANIGDILDGNLCNNPANVVHLYSISPGPEELLALTITAGNSTRLFAAGICAFGPFGEGDITFTLSGQACLSQLDPENGNRVYSKPTYPDPDNYPGNIPSNCSEISPGLYKCADQARSVKLASDGSVLVTGHVKGSRQGPDRFPGTEDGLSGSDLFFARYDIEGHQVAYTLKDYGGGTDLGFAVVQGPGGYHYVAGATTGPLGNVSNSNPKAIVLRFGP</sequence>
<feature type="chain" id="PRO_5003912320" description="Beta-propeller repeat protein" evidence="1">
    <location>
        <begin position="26"/>
        <end position="506"/>
    </location>
</feature>
<dbReference type="RefSeq" id="WP_015065232.1">
    <property type="nucleotide sequence ID" value="NC_019387.1"/>
</dbReference>
<dbReference type="Proteomes" id="UP000000211">
    <property type="component" value="Plasmid pTHEOS01"/>
</dbReference>
<dbReference type="PATRIC" id="fig|751945.3.peg.2181"/>
<dbReference type="OrthoDB" id="3078703at2"/>
<geneLocation type="plasmid" evidence="2 3">
    <name>pTHEOS01</name>
</geneLocation>
<dbReference type="InterPro" id="IPR011048">
    <property type="entry name" value="Haem_d1_sf"/>
</dbReference>
<protein>
    <recommendedName>
        <fullName evidence="4">Beta-propeller repeat protein</fullName>
    </recommendedName>
</protein>
<keyword evidence="3" id="KW-1185">Reference proteome</keyword>
<evidence type="ECO:0000256" key="1">
    <source>
        <dbReference type="SAM" id="SignalP"/>
    </source>
</evidence>
<dbReference type="Gene3D" id="2.130.10.10">
    <property type="entry name" value="YVTN repeat-like/Quinoprotein amine dehydrogenase"/>
    <property type="match status" value="1"/>
</dbReference>
<dbReference type="InterPro" id="IPR015943">
    <property type="entry name" value="WD40/YVTN_repeat-like_dom_sf"/>
</dbReference>
<gene>
    <name evidence="2" type="ORF">Theos_2243</name>
</gene>
<dbReference type="SUPFAM" id="SSF51004">
    <property type="entry name" value="C-terminal (heme d1) domain of cytochrome cd1-nitrite reductase"/>
    <property type="match status" value="1"/>
</dbReference>
<dbReference type="KEGG" id="tos:Theos_2243"/>